<protein>
    <recommendedName>
        <fullName evidence="4">DUF3108 domain-containing protein</fullName>
    </recommendedName>
</protein>
<organism evidence="2 3">
    <name type="scientific">Acidomonas methanolica NBRC 104435</name>
    <dbReference type="NCBI Taxonomy" id="1231351"/>
    <lineage>
        <taxon>Bacteria</taxon>
        <taxon>Pseudomonadati</taxon>
        <taxon>Pseudomonadota</taxon>
        <taxon>Alphaproteobacteria</taxon>
        <taxon>Acetobacterales</taxon>
        <taxon>Acetobacteraceae</taxon>
        <taxon>Acidomonas</taxon>
    </lineage>
</organism>
<accession>A0A023D5P0</accession>
<name>A0A023D5P0_ACIMT</name>
<reference evidence="3" key="1">
    <citation type="journal article" date="2014" name="FEMS Microbiol. Lett.">
        <title>Draft Genomic DNA Sequence of the Facultatively Methylotrophic Bacterium Acidomonas methanolica type strain MB58.</title>
        <authorList>
            <person name="Higashiura N."/>
            <person name="Hadano H."/>
            <person name="Hirakawa H."/>
            <person name="Matsutani M."/>
            <person name="Takabe S."/>
            <person name="Matsushita K."/>
            <person name="Azuma Y."/>
        </authorList>
    </citation>
    <scope>NUCLEOTIDE SEQUENCE [LARGE SCALE GENOMIC DNA]</scope>
    <source>
        <strain evidence="3">MB58</strain>
    </source>
</reference>
<feature type="chain" id="PRO_5030001393" description="DUF3108 domain-containing protein" evidence="1">
    <location>
        <begin position="25"/>
        <end position="263"/>
    </location>
</feature>
<keyword evidence="1" id="KW-0732">Signal</keyword>
<dbReference type="RefSeq" id="WP_042059193.1">
    <property type="nucleotide sequence ID" value="NZ_BAND01000060.1"/>
</dbReference>
<evidence type="ECO:0000256" key="1">
    <source>
        <dbReference type="SAM" id="SignalP"/>
    </source>
</evidence>
<proteinExistence type="predicted"/>
<feature type="signal peptide" evidence="1">
    <location>
        <begin position="1"/>
        <end position="24"/>
    </location>
</feature>
<sequence length="263" mass="28301">MYRRAALLAAGTLFAAAAPGFAQADDPQVNAQYRVFAHGFHVADASASYKLTPWGYGITTHLVAGGLLSILISMDVTSHAEGRFENGWVAPMNFGSGGYSRGKTRHVEVTYQNGAPVVTQLTPPENDRLPVPDDEKRNAIDTLSAMALLLNTIEQTGHCDGASRIFDGLRLTSMTVHGPIDAKVPEGSGEVFLGKSLRCDFVGQQIAGFIKDSSHLAEMKAPRKGSAWFQSMPGLGLVAVRIEFDHPKIGHMIAVLSRIPQKM</sequence>
<dbReference type="Proteomes" id="UP000019760">
    <property type="component" value="Unassembled WGS sequence"/>
</dbReference>
<gene>
    <name evidence="2" type="ORF">Amme_060_030</name>
</gene>
<dbReference type="OrthoDB" id="7375395at2"/>
<dbReference type="EMBL" id="BAND01000060">
    <property type="protein sequence ID" value="GAJ29394.1"/>
    <property type="molecule type" value="Genomic_DNA"/>
</dbReference>
<evidence type="ECO:0000313" key="3">
    <source>
        <dbReference type="Proteomes" id="UP000019760"/>
    </source>
</evidence>
<evidence type="ECO:0008006" key="4">
    <source>
        <dbReference type="Google" id="ProtNLM"/>
    </source>
</evidence>
<dbReference type="AlphaFoldDB" id="A0A023D5P0"/>
<evidence type="ECO:0000313" key="2">
    <source>
        <dbReference type="EMBL" id="GAJ29394.1"/>
    </source>
</evidence>
<keyword evidence="3" id="KW-1185">Reference proteome</keyword>
<dbReference type="InterPro" id="IPR021457">
    <property type="entry name" value="DUF3108"/>
</dbReference>
<comment type="caution">
    <text evidence="2">The sequence shown here is derived from an EMBL/GenBank/DDBJ whole genome shotgun (WGS) entry which is preliminary data.</text>
</comment>
<reference evidence="2 3" key="2">
    <citation type="journal article" date="2014" name="FEMS Microbiol. Lett.">
        <title>Draft genomic DNA sequence of the facultatively methylotrophic bacterium Acidomonas methanolica type strain MB58.</title>
        <authorList>
            <person name="Higashiura N."/>
            <person name="Hadano H."/>
            <person name="Hirakawa H."/>
            <person name="Matsutani M."/>
            <person name="Takabe S."/>
            <person name="Matsushita K."/>
            <person name="Azuma Y."/>
        </authorList>
    </citation>
    <scope>NUCLEOTIDE SEQUENCE [LARGE SCALE GENOMIC DNA]</scope>
    <source>
        <strain evidence="2 3">MB58</strain>
    </source>
</reference>
<dbReference type="Pfam" id="PF11306">
    <property type="entry name" value="DUF3108"/>
    <property type="match status" value="1"/>
</dbReference>